<protein>
    <recommendedName>
        <fullName evidence="1">N(6)-L-threonylcarbamoyladenine synthase</fullName>
        <ecNumber evidence="1">2.3.1.234</ecNumber>
    </recommendedName>
</protein>
<dbReference type="InterPro" id="IPR017860">
    <property type="entry name" value="Peptidase_M22_CS"/>
</dbReference>
<evidence type="ECO:0000256" key="1">
    <source>
        <dbReference type="ARBA" id="ARBA00012156"/>
    </source>
</evidence>
<dbReference type="RefSeq" id="NP_985353.1">
    <property type="nucleotide sequence ID" value="NM_210707.2"/>
</dbReference>
<comment type="function">
    <text evidence="7">Required for the formation of a threonylcarbamoyl group on adenosine at position 37 (t(6)A37) in mitochondrial tRNAs that read codons beginning with adenine. Probably involved in the transfer of the threonylcarbamoyl moiety of threonylcarbamoyl-AMP (TC-AMP) to the N6 group of A37. Involved in mitochondrial genome maintenance.</text>
</comment>
<dbReference type="OrthoDB" id="10259622at2759"/>
<evidence type="ECO:0000256" key="6">
    <source>
        <dbReference type="ARBA" id="ARBA00048117"/>
    </source>
</evidence>
<dbReference type="Pfam" id="PF00814">
    <property type="entry name" value="TsaD"/>
    <property type="match status" value="1"/>
</dbReference>
<proteinExistence type="inferred from homology"/>
<evidence type="ECO:0000256" key="2">
    <source>
        <dbReference type="ARBA" id="ARBA00022679"/>
    </source>
</evidence>
<comment type="cofactor">
    <cofactor evidence="7">
        <name>a divalent metal cation</name>
        <dbReference type="ChEBI" id="CHEBI:60240"/>
    </cofactor>
    <text evidence="7">Binds 1 divalent metal cation per subunit.</text>
</comment>
<dbReference type="KEGG" id="ago:AGOS_AFL197C"/>
<feature type="domain" description="Gcp-like" evidence="8">
    <location>
        <begin position="55"/>
        <end position="341"/>
    </location>
</feature>
<evidence type="ECO:0000256" key="4">
    <source>
        <dbReference type="ARBA" id="ARBA00022723"/>
    </source>
</evidence>
<accession>Q755L1</accession>
<evidence type="ECO:0000313" key="10">
    <source>
        <dbReference type="Proteomes" id="UP000000591"/>
    </source>
</evidence>
<dbReference type="eggNOG" id="KOG2707">
    <property type="taxonomic scope" value="Eukaryota"/>
</dbReference>
<dbReference type="OMA" id="NAAMIGC"/>
<dbReference type="PANTHER" id="PTHR11735:SF6">
    <property type="entry name" value="TRNA N6-ADENOSINE THREONYLCARBAMOYLTRANSFERASE, MITOCHONDRIAL"/>
    <property type="match status" value="1"/>
</dbReference>
<dbReference type="HOGENOM" id="CLU_023208_4_1_1"/>
<dbReference type="NCBIfam" id="TIGR00329">
    <property type="entry name" value="gcp_kae1"/>
    <property type="match status" value="1"/>
</dbReference>
<comment type="subcellular location">
    <subcellularLocation>
        <location evidence="7">Mitochondrion</location>
    </subcellularLocation>
</comment>
<dbReference type="STRING" id="284811.Q755L1"/>
<dbReference type="PROSITE" id="PS01016">
    <property type="entry name" value="GLYCOPROTEASE"/>
    <property type="match status" value="1"/>
</dbReference>
<comment type="subunit">
    <text evidence="7">Homodimer.</text>
</comment>
<dbReference type="Gene3D" id="3.30.420.40">
    <property type="match status" value="2"/>
</dbReference>
<keyword evidence="10" id="KW-1185">Reference proteome</keyword>
<keyword evidence="2 7" id="KW-0808">Transferase</keyword>
<dbReference type="GO" id="GO:0005739">
    <property type="term" value="C:mitochondrion"/>
    <property type="evidence" value="ECO:0000318"/>
    <property type="project" value="GO_Central"/>
</dbReference>
<comment type="catalytic activity">
    <reaction evidence="6 7">
        <text>L-threonylcarbamoyladenylate + adenosine(37) in tRNA = N(6)-L-threonylcarbamoyladenosine(37) in tRNA + AMP + H(+)</text>
        <dbReference type="Rhea" id="RHEA:37059"/>
        <dbReference type="Rhea" id="RHEA-COMP:10162"/>
        <dbReference type="Rhea" id="RHEA-COMP:10163"/>
        <dbReference type="ChEBI" id="CHEBI:15378"/>
        <dbReference type="ChEBI" id="CHEBI:73682"/>
        <dbReference type="ChEBI" id="CHEBI:74411"/>
        <dbReference type="ChEBI" id="CHEBI:74418"/>
        <dbReference type="ChEBI" id="CHEBI:456215"/>
        <dbReference type="EC" id="2.3.1.234"/>
    </reaction>
</comment>
<dbReference type="Proteomes" id="UP000000591">
    <property type="component" value="Chromosome VI"/>
</dbReference>
<dbReference type="InterPro" id="IPR043129">
    <property type="entry name" value="ATPase_NBD"/>
</dbReference>
<dbReference type="GO" id="GO:0072670">
    <property type="term" value="P:mitochondrial tRNA threonylcarbamoyladenosine modification"/>
    <property type="evidence" value="ECO:0000318"/>
    <property type="project" value="GO_Central"/>
</dbReference>
<dbReference type="InterPro" id="IPR000905">
    <property type="entry name" value="Gcp-like_dom"/>
</dbReference>
<keyword evidence="5 7" id="KW-0012">Acyltransferase</keyword>
<evidence type="ECO:0000256" key="7">
    <source>
        <dbReference type="HAMAP-Rule" id="MF_03179"/>
    </source>
</evidence>
<sequence>MLALPGALWRRLGRSYRVLSIETSCDDTCVAILDRSSRYRAPAVVCHYRETLDSASDGGVVPTKAHEHHQRRIGGLVGRALESGPVDLICATRGPGMPGSLSAGLTFGKALSVGLRRPLVGVHHMVGHLLVPRLASNGREPQFPFLSLLVSGGHTMLVLSRSAVDHEVLCNTIDVAVGDALDKCARVLGLRGNMIAREMERFIDEDPPGARRRELLPLVLPTPLANKAKRRDVQAFSFCPFITAVNRGLEGHAAPLSEAERRVAAFQIQEAIFDHLITKINLVLRLNADKVADVAQFVCSGGVCANRRLRARLETELFRPFDSFHYPAPDLCTDNAVMIGWAGIELYEGHGLTTDVAALTIAKWPIDELLAVPGWVSARPAGDT</sequence>
<comment type="similarity">
    <text evidence="7">Belongs to the KAE1 / TsaD family.</text>
</comment>
<dbReference type="GO" id="GO:0046872">
    <property type="term" value="F:metal ion binding"/>
    <property type="evidence" value="ECO:0007669"/>
    <property type="project" value="UniProtKB-KW"/>
</dbReference>
<keyword evidence="4 7" id="KW-0479">Metal-binding</keyword>
<organism evidence="9 10">
    <name type="scientific">Eremothecium gossypii (strain ATCC 10895 / CBS 109.51 / FGSC 9923 / NRRL Y-1056)</name>
    <name type="common">Yeast</name>
    <name type="synonym">Ashbya gossypii</name>
    <dbReference type="NCBI Taxonomy" id="284811"/>
    <lineage>
        <taxon>Eukaryota</taxon>
        <taxon>Fungi</taxon>
        <taxon>Dikarya</taxon>
        <taxon>Ascomycota</taxon>
        <taxon>Saccharomycotina</taxon>
        <taxon>Saccharomycetes</taxon>
        <taxon>Saccharomycetales</taxon>
        <taxon>Saccharomycetaceae</taxon>
        <taxon>Eremothecium</taxon>
    </lineage>
</organism>
<evidence type="ECO:0000256" key="3">
    <source>
        <dbReference type="ARBA" id="ARBA00022694"/>
    </source>
</evidence>
<dbReference type="FunCoup" id="Q755L1">
    <property type="interactions" value="425"/>
</dbReference>
<dbReference type="InterPro" id="IPR017861">
    <property type="entry name" value="KAE1/TsaD"/>
</dbReference>
<reference evidence="9 10" key="1">
    <citation type="journal article" date="2004" name="Science">
        <title>The Ashbya gossypii genome as a tool for mapping the ancient Saccharomyces cerevisiae genome.</title>
        <authorList>
            <person name="Dietrich F.S."/>
            <person name="Voegeli S."/>
            <person name="Brachat S."/>
            <person name="Lerch A."/>
            <person name="Gates K."/>
            <person name="Steiner S."/>
            <person name="Mohr C."/>
            <person name="Pohlmann R."/>
            <person name="Luedi P."/>
            <person name="Choi S."/>
            <person name="Wing R.A."/>
            <person name="Flavier A."/>
            <person name="Gaffney T.D."/>
            <person name="Philippsen P."/>
        </authorList>
    </citation>
    <scope>NUCLEOTIDE SEQUENCE [LARGE SCALE GENOMIC DNA]</scope>
    <source>
        <strain evidence="10">ATCC 10895 / CBS 109.51 / FGSC 9923 / NRRL Y-1056</strain>
    </source>
</reference>
<dbReference type="EC" id="2.3.1.234" evidence="1"/>
<dbReference type="EMBL" id="AE016819">
    <property type="protein sequence ID" value="AAS53177.1"/>
    <property type="molecule type" value="Genomic_DNA"/>
</dbReference>
<dbReference type="GO" id="GO:0061711">
    <property type="term" value="F:tRNA N(6)-L-threonylcarbamoyladenine synthase activity"/>
    <property type="evidence" value="ECO:0007669"/>
    <property type="project" value="UniProtKB-EC"/>
</dbReference>
<keyword evidence="7" id="KW-0496">Mitochondrion</keyword>
<dbReference type="PRINTS" id="PR00789">
    <property type="entry name" value="OSIALOPTASE"/>
</dbReference>
<evidence type="ECO:0000259" key="8">
    <source>
        <dbReference type="Pfam" id="PF00814"/>
    </source>
</evidence>
<dbReference type="SUPFAM" id="SSF53067">
    <property type="entry name" value="Actin-like ATPase domain"/>
    <property type="match status" value="2"/>
</dbReference>
<dbReference type="GeneID" id="4621578"/>
<dbReference type="AlphaFoldDB" id="Q755L1"/>
<reference evidence="10" key="2">
    <citation type="journal article" date="2013" name="G3 (Bethesda)">
        <title>Genomes of Ashbya fungi isolated from insects reveal four mating-type loci, numerous translocations, lack of transposons, and distinct gene duplications.</title>
        <authorList>
            <person name="Dietrich F.S."/>
            <person name="Voegeli S."/>
            <person name="Kuo S."/>
            <person name="Philippsen P."/>
        </authorList>
    </citation>
    <scope>GENOME REANNOTATION</scope>
    <source>
        <strain evidence="10">ATCC 10895 / CBS 109.51 / FGSC 9923 / NRRL Y-1056</strain>
    </source>
</reference>
<keyword evidence="3 7" id="KW-0819">tRNA processing</keyword>
<evidence type="ECO:0000313" key="9">
    <source>
        <dbReference type="EMBL" id="AAS53177.1"/>
    </source>
</evidence>
<evidence type="ECO:0000256" key="5">
    <source>
        <dbReference type="ARBA" id="ARBA00023315"/>
    </source>
</evidence>
<dbReference type="PANTHER" id="PTHR11735">
    <property type="entry name" value="TRNA N6-ADENOSINE THREONYLCARBAMOYLTRANSFERASE"/>
    <property type="match status" value="1"/>
</dbReference>
<dbReference type="InParanoid" id="Q755L1"/>
<dbReference type="HAMAP" id="MF_01445">
    <property type="entry name" value="TsaD"/>
    <property type="match status" value="1"/>
</dbReference>
<dbReference type="InterPro" id="IPR022450">
    <property type="entry name" value="TsaD"/>
</dbReference>
<name>Q755L1_EREGS</name>
<gene>
    <name evidence="7" type="primary">QRI7</name>
    <name evidence="9" type="ORF">AGOS_AFL197C</name>
</gene>